<accession>A0ABY9TG06</accession>
<dbReference type="EMBL" id="CP134146">
    <property type="protein sequence ID" value="WNC67660.1"/>
    <property type="molecule type" value="Genomic_DNA"/>
</dbReference>
<organism evidence="1 2">
    <name type="scientific">Thalassotalea nanhaiensis</name>
    <dbReference type="NCBI Taxonomy" id="3065648"/>
    <lineage>
        <taxon>Bacteria</taxon>
        <taxon>Pseudomonadati</taxon>
        <taxon>Pseudomonadota</taxon>
        <taxon>Gammaproteobacteria</taxon>
        <taxon>Alteromonadales</taxon>
        <taxon>Colwelliaceae</taxon>
        <taxon>Thalassotalea</taxon>
    </lineage>
</organism>
<evidence type="ECO:0000313" key="1">
    <source>
        <dbReference type="EMBL" id="WNC67660.1"/>
    </source>
</evidence>
<name>A0ABY9TG06_9GAMM</name>
<protein>
    <submittedName>
        <fullName evidence="1">Flp family type IVb pilin</fullName>
    </submittedName>
</protein>
<evidence type="ECO:0000313" key="2">
    <source>
        <dbReference type="Proteomes" id="UP001248581"/>
    </source>
</evidence>
<keyword evidence="2" id="KW-1185">Reference proteome</keyword>
<sequence length="66" mass="6581">MKNILKNFIEDESGLTAVEYAIAGSLVVGGLVGAFSNLGDASTDSINCLDTAVNAVSGSIANCDGS</sequence>
<reference evidence="2" key="1">
    <citation type="submission" date="2023-09" db="EMBL/GenBank/DDBJ databases">
        <authorList>
            <person name="Li S."/>
            <person name="Li X."/>
            <person name="Zhang C."/>
            <person name="Zhao Z."/>
        </authorList>
    </citation>
    <scope>NUCLEOTIDE SEQUENCE [LARGE SCALE GENOMIC DNA]</scope>
    <source>
        <strain evidence="2">SQ345</strain>
    </source>
</reference>
<proteinExistence type="predicted"/>
<gene>
    <name evidence="1" type="ORF">RI845_14180</name>
</gene>
<dbReference type="Proteomes" id="UP001248581">
    <property type="component" value="Chromosome"/>
</dbReference>
<dbReference type="RefSeq" id="WP_348386819.1">
    <property type="nucleotide sequence ID" value="NZ_CP134146.1"/>
</dbReference>